<dbReference type="EMBL" id="FYEZ01000001">
    <property type="protein sequence ID" value="SNC60410.1"/>
    <property type="molecule type" value="Genomic_DNA"/>
</dbReference>
<feature type="domain" description="RNA polymerase sigma factor 70 region 4 type 2" evidence="7">
    <location>
        <begin position="157"/>
        <end position="205"/>
    </location>
</feature>
<evidence type="ECO:0000256" key="3">
    <source>
        <dbReference type="ARBA" id="ARBA00023082"/>
    </source>
</evidence>
<dbReference type="SUPFAM" id="SSF88946">
    <property type="entry name" value="Sigma2 domain of RNA polymerase sigma factors"/>
    <property type="match status" value="1"/>
</dbReference>
<dbReference type="SUPFAM" id="SSF88659">
    <property type="entry name" value="Sigma3 and sigma4 domains of RNA polymerase sigma factors"/>
    <property type="match status" value="1"/>
</dbReference>
<accession>A0A212T3H4</accession>
<dbReference type="GO" id="GO:0003677">
    <property type="term" value="F:DNA binding"/>
    <property type="evidence" value="ECO:0007669"/>
    <property type="project" value="UniProtKB-KW"/>
</dbReference>
<dbReference type="InterPro" id="IPR013325">
    <property type="entry name" value="RNA_pol_sigma_r2"/>
</dbReference>
<evidence type="ECO:0000313" key="9">
    <source>
        <dbReference type="Proteomes" id="UP000198122"/>
    </source>
</evidence>
<dbReference type="InterPro" id="IPR039425">
    <property type="entry name" value="RNA_pol_sigma-70-like"/>
</dbReference>
<dbReference type="Gene3D" id="1.10.10.10">
    <property type="entry name" value="Winged helix-like DNA-binding domain superfamily/Winged helix DNA-binding domain"/>
    <property type="match status" value="1"/>
</dbReference>
<dbReference type="RefSeq" id="WP_088817303.1">
    <property type="nucleotide sequence ID" value="NZ_FYEZ01000001.1"/>
</dbReference>
<dbReference type="InterPro" id="IPR014284">
    <property type="entry name" value="RNA_pol_sigma-70_dom"/>
</dbReference>
<name>A0A212T3H4_9MICO</name>
<dbReference type="CDD" id="cd06171">
    <property type="entry name" value="Sigma70_r4"/>
    <property type="match status" value="1"/>
</dbReference>
<dbReference type="NCBIfam" id="TIGR02937">
    <property type="entry name" value="sigma70-ECF"/>
    <property type="match status" value="1"/>
</dbReference>
<sequence>MPPAPARADDAVSSLHRAVVDGDGTTARRVLAEAGEEVHELLLSALARAAGREGTGALATELLVEELDAAGTVRRMVGASLLDGSAVDDVSQDVLISVAESLPSFRGGSKLSTWVHSIVRRRVADHLRRQRASAPLPEEEAHPAARMSSMIATRATVQEALAQLPELYREPVVLRDVDGLPYADVAERLGRPLGTVKAQIARGRAMVAARIQAPERAPGDRS</sequence>
<evidence type="ECO:0000259" key="7">
    <source>
        <dbReference type="Pfam" id="PF08281"/>
    </source>
</evidence>
<dbReference type="PANTHER" id="PTHR43133">
    <property type="entry name" value="RNA POLYMERASE ECF-TYPE SIGMA FACTO"/>
    <property type="match status" value="1"/>
</dbReference>
<dbReference type="InterPro" id="IPR036388">
    <property type="entry name" value="WH-like_DNA-bd_sf"/>
</dbReference>
<keyword evidence="5" id="KW-0804">Transcription</keyword>
<dbReference type="InterPro" id="IPR007627">
    <property type="entry name" value="RNA_pol_sigma70_r2"/>
</dbReference>
<comment type="similarity">
    <text evidence="1">Belongs to the sigma-70 factor family. ECF subfamily.</text>
</comment>
<dbReference type="OrthoDB" id="3747638at2"/>
<keyword evidence="2" id="KW-0805">Transcription regulation</keyword>
<keyword evidence="9" id="KW-1185">Reference proteome</keyword>
<gene>
    <name evidence="8" type="ORF">SAMN05445756_0274</name>
</gene>
<evidence type="ECO:0000256" key="1">
    <source>
        <dbReference type="ARBA" id="ARBA00010641"/>
    </source>
</evidence>
<dbReference type="PANTHER" id="PTHR43133:SF8">
    <property type="entry name" value="RNA POLYMERASE SIGMA FACTOR HI_1459-RELATED"/>
    <property type="match status" value="1"/>
</dbReference>
<keyword evidence="4" id="KW-0238">DNA-binding</keyword>
<dbReference type="InterPro" id="IPR013249">
    <property type="entry name" value="RNA_pol_sigma70_r4_t2"/>
</dbReference>
<evidence type="ECO:0000259" key="6">
    <source>
        <dbReference type="Pfam" id="PF04542"/>
    </source>
</evidence>
<protein>
    <submittedName>
        <fullName evidence="8">RNA polymerase sigma-70 factor, ECF subfamily</fullName>
    </submittedName>
</protein>
<proteinExistence type="inferred from homology"/>
<evidence type="ECO:0000256" key="5">
    <source>
        <dbReference type="ARBA" id="ARBA00023163"/>
    </source>
</evidence>
<dbReference type="GO" id="GO:0006352">
    <property type="term" value="P:DNA-templated transcription initiation"/>
    <property type="evidence" value="ECO:0007669"/>
    <property type="project" value="InterPro"/>
</dbReference>
<organism evidence="8 9">
    <name type="scientific">Kytococcus aerolatus</name>
    <dbReference type="NCBI Taxonomy" id="592308"/>
    <lineage>
        <taxon>Bacteria</taxon>
        <taxon>Bacillati</taxon>
        <taxon>Actinomycetota</taxon>
        <taxon>Actinomycetes</taxon>
        <taxon>Micrococcales</taxon>
        <taxon>Kytococcaceae</taxon>
        <taxon>Kytococcus</taxon>
    </lineage>
</organism>
<keyword evidence="3" id="KW-0731">Sigma factor</keyword>
<dbReference type="Pfam" id="PF08281">
    <property type="entry name" value="Sigma70_r4_2"/>
    <property type="match status" value="1"/>
</dbReference>
<dbReference type="GO" id="GO:0016987">
    <property type="term" value="F:sigma factor activity"/>
    <property type="evidence" value="ECO:0007669"/>
    <property type="project" value="UniProtKB-KW"/>
</dbReference>
<dbReference type="Proteomes" id="UP000198122">
    <property type="component" value="Unassembled WGS sequence"/>
</dbReference>
<reference evidence="8 9" key="1">
    <citation type="submission" date="2017-06" db="EMBL/GenBank/DDBJ databases">
        <authorList>
            <person name="Kim H.J."/>
            <person name="Triplett B.A."/>
        </authorList>
    </citation>
    <scope>NUCLEOTIDE SEQUENCE [LARGE SCALE GENOMIC DNA]</scope>
    <source>
        <strain evidence="8 9">DSM 22179</strain>
    </source>
</reference>
<dbReference type="Pfam" id="PF04542">
    <property type="entry name" value="Sigma70_r2"/>
    <property type="match status" value="1"/>
</dbReference>
<dbReference type="Gene3D" id="1.10.1740.10">
    <property type="match status" value="1"/>
</dbReference>
<dbReference type="InterPro" id="IPR013324">
    <property type="entry name" value="RNA_pol_sigma_r3/r4-like"/>
</dbReference>
<dbReference type="AlphaFoldDB" id="A0A212T3H4"/>
<evidence type="ECO:0000256" key="4">
    <source>
        <dbReference type="ARBA" id="ARBA00023125"/>
    </source>
</evidence>
<evidence type="ECO:0000256" key="2">
    <source>
        <dbReference type="ARBA" id="ARBA00023015"/>
    </source>
</evidence>
<evidence type="ECO:0000313" key="8">
    <source>
        <dbReference type="EMBL" id="SNC60410.1"/>
    </source>
</evidence>
<feature type="domain" description="RNA polymerase sigma-70 region 2" evidence="6">
    <location>
        <begin position="73"/>
        <end position="131"/>
    </location>
</feature>